<organism evidence="7 8">
    <name type="scientific">Theobroma cacao</name>
    <name type="common">Cacao</name>
    <name type="synonym">Cocoa</name>
    <dbReference type="NCBI Taxonomy" id="3641"/>
    <lineage>
        <taxon>Eukaryota</taxon>
        <taxon>Viridiplantae</taxon>
        <taxon>Streptophyta</taxon>
        <taxon>Embryophyta</taxon>
        <taxon>Tracheophyta</taxon>
        <taxon>Spermatophyta</taxon>
        <taxon>Magnoliopsida</taxon>
        <taxon>eudicotyledons</taxon>
        <taxon>Gunneridae</taxon>
        <taxon>Pentapetalae</taxon>
        <taxon>rosids</taxon>
        <taxon>malvids</taxon>
        <taxon>Malvales</taxon>
        <taxon>Malvaceae</taxon>
        <taxon>Byttnerioideae</taxon>
        <taxon>Theobroma</taxon>
    </lineage>
</organism>
<accession>A0A061DLT2</accession>
<keyword evidence="2" id="KW-0238">DNA-binding</keyword>
<evidence type="ECO:0000256" key="1">
    <source>
        <dbReference type="ARBA" id="ARBA00023015"/>
    </source>
</evidence>
<dbReference type="eggNOG" id="ENOG502RXVJ">
    <property type="taxonomic scope" value="Eukaryota"/>
</dbReference>
<keyword evidence="3" id="KW-0804">Transcription</keyword>
<dbReference type="EMBL" id="CM001879">
    <property type="protein sequence ID" value="EOX93036.1"/>
    <property type="molecule type" value="Genomic_DNA"/>
</dbReference>
<sequence length="270" mass="29530">MMSLQQQNSSSAATQSLSFDDIADFFSLPLYDAASTLGVCASALKKICRENGLDRWPHRKFLAGKSIEEIKRHAARERRKELTELSKVHRQGSSQPQNNELSKLQGAAALPNLQQQGTKNIQTGQALNFGHRSLMTGMTTSDEFKYGFPSDGLSIATNKWWGSSKSDGHEDVQVDGAETEGEDKHQSVEKPGDMANEKPEENGKLDDGIGPQGSGLLTAVRKRAVEEGGEALKLGVYKGYGIKKLGTREASLLLRIFKSSLQKDWIHGPS</sequence>
<dbReference type="AlphaFoldDB" id="A0A061DLT2"/>
<dbReference type="Proteomes" id="UP000026915">
    <property type="component" value="Chromosome 1"/>
</dbReference>
<keyword evidence="8" id="KW-1185">Reference proteome</keyword>
<dbReference type="Pfam" id="PF02042">
    <property type="entry name" value="RWP-RK"/>
    <property type="match status" value="1"/>
</dbReference>
<dbReference type="PANTHER" id="PTHR48460">
    <property type="entry name" value="RWP-RK DOMAIN-CONTAINING PROTEIN"/>
    <property type="match status" value="1"/>
</dbReference>
<keyword evidence="4" id="KW-0539">Nucleus</keyword>
<name>A0A061DLT2_THECC</name>
<dbReference type="InterPro" id="IPR003035">
    <property type="entry name" value="RWP-RK_dom"/>
</dbReference>
<gene>
    <name evidence="7" type="ORF">TCM_001889</name>
</gene>
<dbReference type="STRING" id="3641.A0A061DLT2"/>
<dbReference type="InParanoid" id="A0A061DLT2"/>
<evidence type="ECO:0000256" key="4">
    <source>
        <dbReference type="ARBA" id="ARBA00023242"/>
    </source>
</evidence>
<dbReference type="OMA" id="CETMKWW"/>
<feature type="domain" description="RWP-RK" evidence="6">
    <location>
        <begin position="1"/>
        <end position="84"/>
    </location>
</feature>
<evidence type="ECO:0000313" key="7">
    <source>
        <dbReference type="EMBL" id="EOX93036.1"/>
    </source>
</evidence>
<evidence type="ECO:0000256" key="3">
    <source>
        <dbReference type="ARBA" id="ARBA00023163"/>
    </source>
</evidence>
<dbReference type="PROSITE" id="PS51519">
    <property type="entry name" value="RWP_RK"/>
    <property type="match status" value="1"/>
</dbReference>
<dbReference type="GO" id="GO:0003677">
    <property type="term" value="F:DNA binding"/>
    <property type="evidence" value="ECO:0007669"/>
    <property type="project" value="UniProtKB-KW"/>
</dbReference>
<evidence type="ECO:0000256" key="2">
    <source>
        <dbReference type="ARBA" id="ARBA00023125"/>
    </source>
</evidence>
<evidence type="ECO:0000259" key="6">
    <source>
        <dbReference type="PROSITE" id="PS51519"/>
    </source>
</evidence>
<evidence type="ECO:0000313" key="8">
    <source>
        <dbReference type="Proteomes" id="UP000026915"/>
    </source>
</evidence>
<keyword evidence="1" id="KW-0805">Transcription regulation</keyword>
<feature type="region of interest" description="Disordered" evidence="5">
    <location>
        <begin position="162"/>
        <end position="215"/>
    </location>
</feature>
<protein>
    <submittedName>
        <fullName evidence="7">Uncharacterized protein isoform 2</fullName>
    </submittedName>
</protein>
<proteinExistence type="predicted"/>
<dbReference type="FunCoup" id="A0A061DLT2">
    <property type="interactions" value="100"/>
</dbReference>
<dbReference type="PANTHER" id="PTHR48460:SF1">
    <property type="entry name" value="RWP-RK DOMAIN-CONTAINING PROTEIN"/>
    <property type="match status" value="1"/>
</dbReference>
<reference evidence="7 8" key="1">
    <citation type="journal article" date="2013" name="Genome Biol.">
        <title>The genome sequence of the most widely cultivated cacao type and its use to identify candidate genes regulating pod color.</title>
        <authorList>
            <person name="Motamayor J.C."/>
            <person name="Mockaitis K."/>
            <person name="Schmutz J."/>
            <person name="Haiminen N."/>
            <person name="Iii D.L."/>
            <person name="Cornejo O."/>
            <person name="Findley S.D."/>
            <person name="Zheng P."/>
            <person name="Utro F."/>
            <person name="Royaert S."/>
            <person name="Saski C."/>
            <person name="Jenkins J."/>
            <person name="Podicheti R."/>
            <person name="Zhao M."/>
            <person name="Scheffler B.E."/>
            <person name="Stack J.C."/>
            <person name="Feltus F.A."/>
            <person name="Mustiga G.M."/>
            <person name="Amores F."/>
            <person name="Phillips W."/>
            <person name="Marelli J.P."/>
            <person name="May G.D."/>
            <person name="Shapiro H."/>
            <person name="Ma J."/>
            <person name="Bustamante C.D."/>
            <person name="Schnell R.J."/>
            <person name="Main D."/>
            <person name="Gilbert D."/>
            <person name="Parida L."/>
            <person name="Kuhn D.N."/>
        </authorList>
    </citation>
    <scope>NUCLEOTIDE SEQUENCE [LARGE SCALE GENOMIC DNA]</scope>
    <source>
        <strain evidence="8">cv. Matina 1-6</strain>
    </source>
</reference>
<evidence type="ECO:0000256" key="5">
    <source>
        <dbReference type="SAM" id="MobiDB-lite"/>
    </source>
</evidence>
<dbReference type="Gramene" id="EOX93036">
    <property type="protein sequence ID" value="EOX93036"/>
    <property type="gene ID" value="TCM_001889"/>
</dbReference>
<feature type="compositionally biased region" description="Basic and acidic residues" evidence="5">
    <location>
        <begin position="182"/>
        <end position="207"/>
    </location>
</feature>